<dbReference type="GO" id="GO:0051607">
    <property type="term" value="P:defense response to virus"/>
    <property type="evidence" value="ECO:0007669"/>
    <property type="project" value="UniProtKB-KW"/>
</dbReference>
<evidence type="ECO:0000256" key="1">
    <source>
        <dbReference type="ARBA" id="ARBA00023118"/>
    </source>
</evidence>
<proteinExistence type="predicted"/>
<feature type="domain" description="CRISPR type III-associated protein" evidence="2">
    <location>
        <begin position="17"/>
        <end position="314"/>
    </location>
</feature>
<dbReference type="AlphaFoldDB" id="A0A1M4Z5D6"/>
<keyword evidence="4" id="KW-1185">Reference proteome</keyword>
<dbReference type="Proteomes" id="UP000184076">
    <property type="component" value="Unassembled WGS sequence"/>
</dbReference>
<dbReference type="InterPro" id="IPR013410">
    <property type="entry name" value="CRISPR-assoc_RAMP_Cmr4"/>
</dbReference>
<dbReference type="InterPro" id="IPR005537">
    <property type="entry name" value="RAMP_III_fam"/>
</dbReference>
<dbReference type="PANTHER" id="PTHR36700">
    <property type="entry name" value="CRISPR SYSTEM CMR SUBUNIT CMR4"/>
    <property type="match status" value="1"/>
</dbReference>
<dbReference type="Pfam" id="PF03787">
    <property type="entry name" value="RAMPs"/>
    <property type="match status" value="1"/>
</dbReference>
<organism evidence="3 4">
    <name type="scientific">Desulfacinum infernum DSM 9756</name>
    <dbReference type="NCBI Taxonomy" id="1121391"/>
    <lineage>
        <taxon>Bacteria</taxon>
        <taxon>Pseudomonadati</taxon>
        <taxon>Thermodesulfobacteriota</taxon>
        <taxon>Syntrophobacteria</taxon>
        <taxon>Syntrophobacterales</taxon>
        <taxon>Syntrophobacteraceae</taxon>
        <taxon>Desulfacinum</taxon>
    </lineage>
</organism>
<accession>A0A1M4Z5D6</accession>
<keyword evidence="1" id="KW-0051">Antiviral defense</keyword>
<dbReference type="PANTHER" id="PTHR36700:SF1">
    <property type="entry name" value="CRISPR SYSTEM CMR SUBUNIT CMR4"/>
    <property type="match status" value="1"/>
</dbReference>
<evidence type="ECO:0000313" key="3">
    <source>
        <dbReference type="EMBL" id="SHF13264.1"/>
    </source>
</evidence>
<sequence length="332" mass="35541">MTTNNRGFVTFPFAGMALDPIHVGTGGARLGRVDNTIVRDPVTRIPKIPGSSLAGVMRAYTAMAKGKYPKCAGLGQPERDGAGGHCGKADCPVCTVFGFAKGIGASGGFAGLAAFSDMQVLLFPVASQLGPQWITCPMALRQTSIAEFAELGDLPEQQVVYRETDGGAVHMNLGWLLLPVKTDWKPLTANDQFKDQFKALGIPNYIISRLAVVSDKLFSHIVNSNLEVRTSVAIDPATGAAEEGALFTYEALPRGTVLFWEVICRNPKHFKIDRDDVKAVDSPEKVRDAITDAHSYLEHLGIGGMGSRGMGRLRVLATKEPADADKPGKEVS</sequence>
<protein>
    <submittedName>
        <fullName evidence="3">CRISPR-associated protein Cmr4</fullName>
    </submittedName>
</protein>
<evidence type="ECO:0000313" key="4">
    <source>
        <dbReference type="Proteomes" id="UP000184076"/>
    </source>
</evidence>
<dbReference type="RefSeq" id="WP_073038281.1">
    <property type="nucleotide sequence ID" value="NZ_FQVB01000011.1"/>
</dbReference>
<dbReference type="EMBL" id="FQVB01000011">
    <property type="protein sequence ID" value="SHF13264.1"/>
    <property type="molecule type" value="Genomic_DNA"/>
</dbReference>
<dbReference type="OrthoDB" id="9789361at2"/>
<reference evidence="4" key="1">
    <citation type="submission" date="2016-11" db="EMBL/GenBank/DDBJ databases">
        <authorList>
            <person name="Varghese N."/>
            <person name="Submissions S."/>
        </authorList>
    </citation>
    <scope>NUCLEOTIDE SEQUENCE [LARGE SCALE GENOMIC DNA]</scope>
    <source>
        <strain evidence="4">DSM 9756</strain>
    </source>
</reference>
<evidence type="ECO:0000259" key="2">
    <source>
        <dbReference type="Pfam" id="PF03787"/>
    </source>
</evidence>
<gene>
    <name evidence="3" type="ORF">SAMN02745206_01408</name>
</gene>
<dbReference type="NCBIfam" id="TIGR02580">
    <property type="entry name" value="cas_RAMP_Cmr4"/>
    <property type="match status" value="1"/>
</dbReference>
<name>A0A1M4Z5D6_9BACT</name>
<dbReference type="STRING" id="1121391.SAMN02745206_01408"/>